<feature type="domain" description="Ppx/GppA phosphatase N-terminal" evidence="1">
    <location>
        <begin position="25"/>
        <end position="316"/>
    </location>
</feature>
<dbReference type="Proteomes" id="UP000271380">
    <property type="component" value="Chromosome"/>
</dbReference>
<dbReference type="EC" id="3.6.1.11" evidence="2"/>
<dbReference type="PANTHER" id="PTHR30005:SF13">
    <property type="entry name" value="EXOPOLYPHOSPHATASE 2"/>
    <property type="match status" value="1"/>
</dbReference>
<dbReference type="CDD" id="cd24119">
    <property type="entry name" value="ASKHA_NBD_MtPPX2-like"/>
    <property type="match status" value="1"/>
</dbReference>
<gene>
    <name evidence="3" type="primary">gppA2</name>
    <name evidence="3" type="ORF">NCTC949_02192</name>
    <name evidence="2" type="ORF">UL82_08145</name>
</gene>
<dbReference type="SUPFAM" id="SSF53067">
    <property type="entry name" value="Actin-like ATPase domain"/>
    <property type="match status" value="2"/>
</dbReference>
<evidence type="ECO:0000313" key="5">
    <source>
        <dbReference type="Proteomes" id="UP000271380"/>
    </source>
</evidence>
<accession>A0A0F6TE84</accession>
<dbReference type="KEGG" id="cku:UL82_08145"/>
<dbReference type="STRING" id="35755.UL82_08145"/>
<reference evidence="3 5" key="2">
    <citation type="submission" date="2018-12" db="EMBL/GenBank/DDBJ databases">
        <authorList>
            <consortium name="Pathogen Informatics"/>
        </authorList>
    </citation>
    <scope>NUCLEOTIDE SEQUENCE [LARGE SCALE GENOMIC DNA]</scope>
    <source>
        <strain evidence="3 5">NCTC949</strain>
    </source>
</reference>
<dbReference type="Pfam" id="PF02541">
    <property type="entry name" value="Ppx-GppA"/>
    <property type="match status" value="1"/>
</dbReference>
<evidence type="ECO:0000313" key="4">
    <source>
        <dbReference type="Proteomes" id="UP000033457"/>
    </source>
</evidence>
<dbReference type="RefSeq" id="WP_046440233.1">
    <property type="nucleotide sequence ID" value="NZ_CP011312.1"/>
</dbReference>
<dbReference type="EMBL" id="LR134377">
    <property type="protein sequence ID" value="VEH09064.1"/>
    <property type="molecule type" value="Genomic_DNA"/>
</dbReference>
<dbReference type="HOGENOM" id="CLU_025908_1_2_11"/>
<evidence type="ECO:0000313" key="2">
    <source>
        <dbReference type="EMBL" id="AKE41789.1"/>
    </source>
</evidence>
<dbReference type="EMBL" id="CP011312">
    <property type="protein sequence ID" value="AKE41789.1"/>
    <property type="molecule type" value="Genomic_DNA"/>
</dbReference>
<dbReference type="InterPro" id="IPR003695">
    <property type="entry name" value="Ppx_GppA_N"/>
</dbReference>
<dbReference type="Gene3D" id="3.30.420.40">
    <property type="match status" value="1"/>
</dbReference>
<dbReference type="InterPro" id="IPR050273">
    <property type="entry name" value="GppA/Ppx_hydrolase"/>
</dbReference>
<evidence type="ECO:0000313" key="3">
    <source>
        <dbReference type="EMBL" id="VEH09064.1"/>
    </source>
</evidence>
<dbReference type="Proteomes" id="UP000033457">
    <property type="component" value="Chromosome"/>
</dbReference>
<dbReference type="InterPro" id="IPR043129">
    <property type="entry name" value="ATPase_NBD"/>
</dbReference>
<evidence type="ECO:0000259" key="1">
    <source>
        <dbReference type="Pfam" id="PF02541"/>
    </source>
</evidence>
<keyword evidence="2" id="KW-0378">Hydrolase</keyword>
<dbReference type="GO" id="GO:0004309">
    <property type="term" value="F:exopolyphosphatase activity"/>
    <property type="evidence" value="ECO:0007669"/>
    <property type="project" value="UniProtKB-EC"/>
</dbReference>
<dbReference type="PANTHER" id="PTHR30005">
    <property type="entry name" value="EXOPOLYPHOSPHATASE"/>
    <property type="match status" value="1"/>
</dbReference>
<reference evidence="2 4" key="1">
    <citation type="journal article" date="2015" name="Genome Announc.">
        <title>Complete Genome Sequence of Corynebacterium kutscheri DSM 20755, a Corynebacterial Type Strain with Remarkably Low G+C Content of Chromosomal DNA.</title>
        <authorList>
            <person name="Ruckert C."/>
            <person name="Albersmeier A."/>
            <person name="Winkler A."/>
            <person name="Tauch A."/>
        </authorList>
    </citation>
    <scope>NUCLEOTIDE SEQUENCE [LARGE SCALE GENOMIC DNA]</scope>
    <source>
        <strain evidence="2 4">DSM 20755</strain>
    </source>
</reference>
<dbReference type="GO" id="GO:0008894">
    <property type="term" value="F:guanosine-5'-triphosphate,3'-diphosphate diphosphatase activity"/>
    <property type="evidence" value="ECO:0007669"/>
    <property type="project" value="UniProtKB-EC"/>
</dbReference>
<protein>
    <submittedName>
        <fullName evidence="2 3">Ppx/GppA phosphatase family</fullName>
        <ecNumber evidence="2">3.6.1.11</ecNumber>
        <ecNumber evidence="3">3.6.1.40</ecNumber>
    </submittedName>
</protein>
<dbReference type="AlphaFoldDB" id="A0A0F6TE84"/>
<keyword evidence="4" id="KW-1185">Reference proteome</keyword>
<dbReference type="Gene3D" id="3.30.420.150">
    <property type="entry name" value="Exopolyphosphatase. Domain 2"/>
    <property type="match status" value="1"/>
</dbReference>
<proteinExistence type="predicted"/>
<organism evidence="2 4">
    <name type="scientific">Corynebacterium kutscheri</name>
    <dbReference type="NCBI Taxonomy" id="35755"/>
    <lineage>
        <taxon>Bacteria</taxon>
        <taxon>Bacillati</taxon>
        <taxon>Actinomycetota</taxon>
        <taxon>Actinomycetes</taxon>
        <taxon>Mycobacteriales</taxon>
        <taxon>Corynebacteriaceae</taxon>
        <taxon>Corynebacterium</taxon>
    </lineage>
</organism>
<sequence>MPRFAAIDCGTNSIRLLISDVDITHLDSFTDVIRIMEIIRLGQGVDATGELNPAAIERARQALEKFVSLMKRENVVDVRMVATSATRDARNKDEFFEMTKCLLGQIKPGAQAEVISGEQEARLSFQGAVADLPVDKAPLCVIDLGGGSTEFIVGKQASIVGSHSAQMGCVRLSERIMHSDPATPTEIASARSYIDERLAEVLGTVPINQAQTFVGCAGTFTTLAALALGLEEYDPQQIHNSILHFDALRVLTQQLIAETAQQRAGHPVVHPGRADVLASGCLVVEQIMDLIETETGVNQIRVSEKDILDGIIIDLVSTHIS</sequence>
<name>A0A0F6TE84_9CORY</name>
<dbReference type="OrthoDB" id="9793035at2"/>
<dbReference type="EC" id="3.6.1.40" evidence="3"/>